<dbReference type="InterPro" id="IPR018166">
    <property type="entry name" value="S-AdoMet_deCO2ase_CS"/>
</dbReference>
<keyword evidence="6 12" id="KW-0745">Spermidine biosynthesis</keyword>
<feature type="chain" id="PRO_5042322087" description="S-adenosylmethionine decarboxylase alpha chain" evidence="17">
    <location>
        <begin position="82"/>
        <end position="360"/>
    </location>
</feature>
<dbReference type="SUPFAM" id="SSF56276">
    <property type="entry name" value="S-adenosylmethionine decarboxylase"/>
    <property type="match status" value="1"/>
</dbReference>
<feature type="binding site" evidence="14">
    <location>
        <position position="250"/>
    </location>
    <ligand>
        <name>substrate</name>
    </ligand>
</feature>
<evidence type="ECO:0000256" key="15">
    <source>
        <dbReference type="PIRSR" id="PIRSR001355-3"/>
    </source>
</evidence>
<evidence type="ECO:0000256" key="10">
    <source>
        <dbReference type="ARBA" id="ARBA00023270"/>
    </source>
</evidence>
<dbReference type="Gene3D" id="3.60.90.10">
    <property type="entry name" value="S-adenosylmethionine decarboxylase"/>
    <property type="match status" value="1"/>
</dbReference>
<sequence length="360" mass="40617">MITAGKHFSDTESLERVFEGPEKLLEIWFEPLPDFLPADVNGRKGLRKVERAVWDELLGMVECKILNVVSSDDVDAYLLSESSMFVYPHKLILKTCGSTVLLIAIPKLLEIASEMCELKRIWRAFYSRKSFMFPERQRHPHTDWKDEVVFLDKIFGQGAAYVVGKINGDHWNLYMTSPQDDFLISNVDVGSSGDFSDQTIEILMSDLDEDAMRPFYSINGETMSLGGERINKQTGLGRLYSSALLDSCLFDPCGYSANGLLGNCYFTIHVTPEPNCSYASFETNIPYSSHGSMSNLIRNVIDVFRPGKFSVTLFVSVEDGRDKKAVVECLGDVGGYTRKDKMLYEFDGYDFLFGHYEKGG</sequence>
<dbReference type="PANTHER" id="PTHR11570:SF0">
    <property type="entry name" value="S-ADENOSYLMETHIONINE DECARBOXYLASE PROENZYME"/>
    <property type="match status" value="1"/>
</dbReference>
<evidence type="ECO:0000256" key="16">
    <source>
        <dbReference type="PIRSR" id="PIRSR001355-4"/>
    </source>
</evidence>
<feature type="modified residue" description="Pyruvic acid (Ser); by autocatalysis" evidence="15">
    <location>
        <position position="82"/>
    </location>
</feature>
<evidence type="ECO:0000256" key="4">
    <source>
        <dbReference type="ARBA" id="ARBA00022793"/>
    </source>
</evidence>
<evidence type="ECO:0000313" key="18">
    <source>
        <dbReference type="EMBL" id="CAG8464235.1"/>
    </source>
</evidence>
<comment type="cofactor">
    <cofactor evidence="12">
        <name>pyruvate</name>
        <dbReference type="ChEBI" id="CHEBI:15361"/>
    </cofactor>
    <text evidence="12">Binds 1 pyruvoyl group covalently per subunit.</text>
</comment>
<keyword evidence="9 12" id="KW-0456">Lyase</keyword>
<evidence type="ECO:0000256" key="2">
    <source>
        <dbReference type="ARBA" id="ARBA00008466"/>
    </source>
</evidence>
<feature type="active site" description="Proton donor; for catalytic activity" evidence="13">
    <location>
        <position position="82"/>
    </location>
</feature>
<dbReference type="EMBL" id="CAJVPI010000040">
    <property type="protein sequence ID" value="CAG8464235.1"/>
    <property type="molecule type" value="Genomic_DNA"/>
</dbReference>
<dbReference type="PIRSF" id="PIRSF001355">
    <property type="entry name" value="S-AdenosylMet_decarboxylase"/>
    <property type="match status" value="1"/>
</dbReference>
<keyword evidence="5 16" id="KW-0068">Autocatalytic cleavage</keyword>
<dbReference type="PROSITE" id="PS01336">
    <property type="entry name" value="ADOMETDC"/>
    <property type="match status" value="1"/>
</dbReference>
<dbReference type="AlphaFoldDB" id="A0A9N8Z068"/>
<dbReference type="OrthoDB" id="1068353at2759"/>
<evidence type="ECO:0000256" key="5">
    <source>
        <dbReference type="ARBA" id="ARBA00022813"/>
    </source>
</evidence>
<comment type="similarity">
    <text evidence="2 12">Belongs to the eukaryotic AdoMetDC family.</text>
</comment>
<keyword evidence="10 12" id="KW-0704">Schiff base</keyword>
<evidence type="ECO:0000256" key="12">
    <source>
        <dbReference type="PIRNR" id="PIRNR001355"/>
    </source>
</evidence>
<reference evidence="18" key="1">
    <citation type="submission" date="2021-06" db="EMBL/GenBank/DDBJ databases">
        <authorList>
            <person name="Kallberg Y."/>
            <person name="Tangrot J."/>
            <person name="Rosling A."/>
        </authorList>
    </citation>
    <scope>NUCLEOTIDE SEQUENCE</scope>
    <source>
        <strain evidence="18">BR232B</strain>
    </source>
</reference>
<dbReference type="PANTHER" id="PTHR11570">
    <property type="entry name" value="S-ADENOSYLMETHIONINE DECARBOXYLASE"/>
    <property type="match status" value="1"/>
</dbReference>
<evidence type="ECO:0000256" key="13">
    <source>
        <dbReference type="PIRSR" id="PIRSR001355-1"/>
    </source>
</evidence>
<comment type="caution">
    <text evidence="18">The sequence shown here is derived from an EMBL/GenBank/DDBJ whole genome shotgun (WGS) entry which is preliminary data.</text>
</comment>
<name>A0A9N8Z068_9GLOM</name>
<evidence type="ECO:0000313" key="19">
    <source>
        <dbReference type="Proteomes" id="UP000789739"/>
    </source>
</evidence>
<dbReference type="EC" id="4.1.1.50" evidence="12"/>
<feature type="chain" id="PRO_5042322088" description="S-adenosylmethionine decarboxylase beta chain" evidence="17">
    <location>
        <begin position="1"/>
        <end position="81"/>
    </location>
</feature>
<feature type="binding site" evidence="14">
    <location>
        <position position="81"/>
    </location>
    <ligand>
        <name>substrate</name>
    </ligand>
</feature>
<evidence type="ECO:0000256" key="17">
    <source>
        <dbReference type="PIRSR" id="PIRSR001355-5"/>
    </source>
</evidence>
<feature type="active site" description="Proton acceptor; for processing activity" evidence="13">
    <location>
        <position position="256"/>
    </location>
</feature>
<feature type="active site" description="Proton acceptor; for processing activity" evidence="13">
    <location>
        <position position="269"/>
    </location>
</feature>
<dbReference type="InterPro" id="IPR016067">
    <property type="entry name" value="S-AdoMet_deCO2ase_core"/>
</dbReference>
<feature type="active site" description="Proton donor; for catalytic activity" evidence="13">
    <location>
        <position position="96"/>
    </location>
</feature>
<dbReference type="GO" id="GO:0006597">
    <property type="term" value="P:spermine biosynthetic process"/>
    <property type="evidence" value="ECO:0007669"/>
    <property type="project" value="InterPro"/>
</dbReference>
<evidence type="ECO:0000256" key="8">
    <source>
        <dbReference type="ARBA" id="ARBA00023145"/>
    </source>
</evidence>
<dbReference type="NCBIfam" id="TIGR00535">
    <property type="entry name" value="SAM_DCase"/>
    <property type="match status" value="1"/>
</dbReference>
<feature type="site" description="Cleavage (non-hydrolytic); by autolysis" evidence="16">
    <location>
        <begin position="81"/>
        <end position="82"/>
    </location>
</feature>
<dbReference type="GO" id="GO:0005829">
    <property type="term" value="C:cytosol"/>
    <property type="evidence" value="ECO:0007669"/>
    <property type="project" value="TreeGrafter"/>
</dbReference>
<dbReference type="Proteomes" id="UP000789739">
    <property type="component" value="Unassembled WGS sequence"/>
</dbReference>
<organism evidence="18 19">
    <name type="scientific">Paraglomus brasilianum</name>
    <dbReference type="NCBI Taxonomy" id="144538"/>
    <lineage>
        <taxon>Eukaryota</taxon>
        <taxon>Fungi</taxon>
        <taxon>Fungi incertae sedis</taxon>
        <taxon>Mucoromycota</taxon>
        <taxon>Glomeromycotina</taxon>
        <taxon>Glomeromycetes</taxon>
        <taxon>Paraglomerales</taxon>
        <taxon>Paraglomeraceae</taxon>
        <taxon>Paraglomus</taxon>
    </lineage>
</organism>
<evidence type="ECO:0000256" key="14">
    <source>
        <dbReference type="PIRSR" id="PIRSR001355-2"/>
    </source>
</evidence>
<evidence type="ECO:0000256" key="9">
    <source>
        <dbReference type="ARBA" id="ARBA00023239"/>
    </source>
</evidence>
<evidence type="ECO:0000256" key="6">
    <source>
        <dbReference type="ARBA" id="ARBA00023066"/>
    </source>
</evidence>
<keyword evidence="4 12" id="KW-0210">Decarboxylase</keyword>
<dbReference type="InterPro" id="IPR048283">
    <property type="entry name" value="AdoMetDC-like"/>
</dbReference>
<protein>
    <recommendedName>
        <fullName evidence="12">S-adenosylmethionine decarboxylase proenzyme</fullName>
        <ecNumber evidence="12">4.1.1.50</ecNumber>
    </recommendedName>
</protein>
<feature type="binding site" evidence="14">
    <location>
        <position position="273"/>
    </location>
    <ligand>
        <name>substrate</name>
    </ligand>
</feature>
<keyword evidence="7 12" id="KW-0620">Polyamine biosynthesis</keyword>
<keyword evidence="19" id="KW-1185">Reference proteome</keyword>
<gene>
    <name evidence="18" type="ORF">PBRASI_LOCUS748</name>
</gene>
<keyword evidence="8 12" id="KW-0865">Zymogen</keyword>
<feature type="binding site" evidence="14">
    <location>
        <position position="18"/>
    </location>
    <ligand>
        <name>substrate</name>
    </ligand>
</feature>
<dbReference type="Pfam" id="PF01536">
    <property type="entry name" value="SAM_decarbox"/>
    <property type="match status" value="1"/>
</dbReference>
<comment type="catalytic activity">
    <reaction evidence="12">
        <text>S-adenosyl-L-methionine + H(+) = S-adenosyl 3-(methylsulfanyl)propylamine + CO2</text>
        <dbReference type="Rhea" id="RHEA:15981"/>
        <dbReference type="ChEBI" id="CHEBI:15378"/>
        <dbReference type="ChEBI" id="CHEBI:16526"/>
        <dbReference type="ChEBI" id="CHEBI:57443"/>
        <dbReference type="ChEBI" id="CHEBI:59789"/>
        <dbReference type="EC" id="4.1.1.50"/>
    </reaction>
</comment>
<evidence type="ECO:0000256" key="1">
    <source>
        <dbReference type="ARBA" id="ARBA00004911"/>
    </source>
</evidence>
<proteinExistence type="inferred from homology"/>
<dbReference type="GO" id="GO:0008295">
    <property type="term" value="P:spermidine biosynthetic process"/>
    <property type="evidence" value="ECO:0007669"/>
    <property type="project" value="UniProtKB-KW"/>
</dbReference>
<evidence type="ECO:0000256" key="3">
    <source>
        <dbReference type="ARBA" id="ARBA00022691"/>
    </source>
</evidence>
<keyword evidence="11 12" id="KW-0670">Pyruvate</keyword>
<evidence type="ECO:0000256" key="11">
    <source>
        <dbReference type="ARBA" id="ARBA00023317"/>
    </source>
</evidence>
<evidence type="ECO:0000256" key="7">
    <source>
        <dbReference type="ARBA" id="ARBA00023115"/>
    </source>
</evidence>
<keyword evidence="3 12" id="KW-0949">S-adenosyl-L-methionine</keyword>
<comment type="pathway">
    <text evidence="1 12">Amine and polyamine biosynthesis; S-adenosylmethioninamine biosynthesis; S-adenosylmethioninamine from S-adenosyl-L-methionine: step 1/1.</text>
</comment>
<dbReference type="GO" id="GO:0004014">
    <property type="term" value="F:adenosylmethionine decarboxylase activity"/>
    <property type="evidence" value="ECO:0007669"/>
    <property type="project" value="UniProtKB-EC"/>
</dbReference>
<accession>A0A9N8Z068</accession>
<dbReference type="InterPro" id="IPR001985">
    <property type="entry name" value="S-AdoMet_decarboxylase_euk"/>
</dbReference>